<evidence type="ECO:0000256" key="3">
    <source>
        <dbReference type="ARBA" id="ARBA00022475"/>
    </source>
</evidence>
<dbReference type="PANTHER" id="PTHR23521">
    <property type="entry name" value="TRANSPORTER MFS SUPERFAMILY"/>
    <property type="match status" value="1"/>
</dbReference>
<comment type="subcellular location">
    <subcellularLocation>
        <location evidence="1">Cell membrane</location>
        <topology evidence="1">Multi-pass membrane protein</topology>
    </subcellularLocation>
</comment>
<feature type="transmembrane region" description="Helical" evidence="7">
    <location>
        <begin position="115"/>
        <end position="135"/>
    </location>
</feature>
<dbReference type="PROSITE" id="PS50850">
    <property type="entry name" value="MFS"/>
    <property type="match status" value="1"/>
</dbReference>
<feature type="transmembrane region" description="Helical" evidence="7">
    <location>
        <begin position="307"/>
        <end position="328"/>
    </location>
</feature>
<dbReference type="InterPro" id="IPR020846">
    <property type="entry name" value="MFS_dom"/>
</dbReference>
<dbReference type="CDD" id="cd17477">
    <property type="entry name" value="MFS_YcaD_like"/>
    <property type="match status" value="1"/>
</dbReference>
<keyword evidence="4 7" id="KW-0812">Transmembrane</keyword>
<evidence type="ECO:0000256" key="6">
    <source>
        <dbReference type="ARBA" id="ARBA00023136"/>
    </source>
</evidence>
<proteinExistence type="predicted"/>
<keyword evidence="2" id="KW-0813">Transport</keyword>
<dbReference type="Pfam" id="PF07690">
    <property type="entry name" value="MFS_1"/>
    <property type="match status" value="1"/>
</dbReference>
<evidence type="ECO:0000256" key="4">
    <source>
        <dbReference type="ARBA" id="ARBA00022692"/>
    </source>
</evidence>
<feature type="transmembrane region" description="Helical" evidence="7">
    <location>
        <begin position="282"/>
        <end position="301"/>
    </location>
</feature>
<feature type="transmembrane region" description="Helical" evidence="7">
    <location>
        <begin position="23"/>
        <end position="46"/>
    </location>
</feature>
<organism evidence="9 10">
    <name type="scientific">Aureimonas pseudogalii</name>
    <dbReference type="NCBI Taxonomy" id="1744844"/>
    <lineage>
        <taxon>Bacteria</taxon>
        <taxon>Pseudomonadati</taxon>
        <taxon>Pseudomonadota</taxon>
        <taxon>Alphaproteobacteria</taxon>
        <taxon>Hyphomicrobiales</taxon>
        <taxon>Aurantimonadaceae</taxon>
        <taxon>Aureimonas</taxon>
    </lineage>
</organism>
<feature type="transmembrane region" description="Helical" evidence="7">
    <location>
        <begin position="90"/>
        <end position="109"/>
    </location>
</feature>
<evidence type="ECO:0000313" key="9">
    <source>
        <dbReference type="EMBL" id="MBB3998750.1"/>
    </source>
</evidence>
<feature type="transmembrane region" description="Helical" evidence="7">
    <location>
        <begin position="147"/>
        <end position="169"/>
    </location>
</feature>
<evidence type="ECO:0000259" key="8">
    <source>
        <dbReference type="PROSITE" id="PS50850"/>
    </source>
</evidence>
<keyword evidence="3" id="KW-1003">Cell membrane</keyword>
<dbReference type="InterPro" id="IPR011701">
    <property type="entry name" value="MFS"/>
</dbReference>
<feature type="transmembrane region" description="Helical" evidence="7">
    <location>
        <begin position="175"/>
        <end position="197"/>
    </location>
</feature>
<feature type="transmembrane region" description="Helical" evidence="7">
    <location>
        <begin position="340"/>
        <end position="361"/>
    </location>
</feature>
<evidence type="ECO:0000256" key="1">
    <source>
        <dbReference type="ARBA" id="ARBA00004651"/>
    </source>
</evidence>
<feature type="transmembrane region" description="Helical" evidence="7">
    <location>
        <begin position="58"/>
        <end position="78"/>
    </location>
</feature>
<dbReference type="InterPro" id="IPR047200">
    <property type="entry name" value="MFS_YcaD-like"/>
</dbReference>
<protein>
    <submittedName>
        <fullName evidence="9">MFS family permease</fullName>
    </submittedName>
</protein>
<comment type="caution">
    <text evidence="9">The sequence shown here is derived from an EMBL/GenBank/DDBJ whole genome shotgun (WGS) entry which is preliminary data.</text>
</comment>
<dbReference type="GO" id="GO:0022857">
    <property type="term" value="F:transmembrane transporter activity"/>
    <property type="evidence" value="ECO:0007669"/>
    <property type="project" value="InterPro"/>
</dbReference>
<dbReference type="SUPFAM" id="SSF103473">
    <property type="entry name" value="MFS general substrate transporter"/>
    <property type="match status" value="1"/>
</dbReference>
<dbReference type="AlphaFoldDB" id="A0A7W6H548"/>
<dbReference type="EMBL" id="JACIEK010000006">
    <property type="protein sequence ID" value="MBB3998750.1"/>
    <property type="molecule type" value="Genomic_DNA"/>
</dbReference>
<keyword evidence="5 7" id="KW-1133">Transmembrane helix</keyword>
<reference evidence="9 10" key="1">
    <citation type="submission" date="2020-08" db="EMBL/GenBank/DDBJ databases">
        <title>Genomic Encyclopedia of Type Strains, Phase IV (KMG-IV): sequencing the most valuable type-strain genomes for metagenomic binning, comparative biology and taxonomic classification.</title>
        <authorList>
            <person name="Goeker M."/>
        </authorList>
    </citation>
    <scope>NUCLEOTIDE SEQUENCE [LARGE SCALE GENOMIC DNA]</scope>
    <source>
        <strain evidence="9 10">DSM 102238</strain>
    </source>
</reference>
<dbReference type="Gene3D" id="1.20.1250.20">
    <property type="entry name" value="MFS general substrate transporter like domains"/>
    <property type="match status" value="2"/>
</dbReference>
<gene>
    <name evidence="9" type="ORF">GGR04_002598</name>
</gene>
<accession>A0A7W6H548</accession>
<feature type="transmembrane region" description="Helical" evidence="7">
    <location>
        <begin position="250"/>
        <end position="270"/>
    </location>
</feature>
<dbReference type="PANTHER" id="PTHR23521:SF2">
    <property type="entry name" value="TRANSPORTER MFS SUPERFAMILY"/>
    <property type="match status" value="1"/>
</dbReference>
<feature type="domain" description="Major facilitator superfamily (MFS) profile" evidence="8">
    <location>
        <begin position="24"/>
        <end position="399"/>
    </location>
</feature>
<feature type="transmembrane region" description="Helical" evidence="7">
    <location>
        <begin position="373"/>
        <end position="390"/>
    </location>
</feature>
<feature type="transmembrane region" description="Helical" evidence="7">
    <location>
        <begin position="209"/>
        <end position="230"/>
    </location>
</feature>
<keyword evidence="10" id="KW-1185">Reference proteome</keyword>
<sequence>MDMSDTMDGIGPDDRDLQPIDRLGIAAAIASITAVGVALGLGLPLLSVILEQRGTSPTMIGVNTAVAGLASLLAAPLVTPIARRIGVHTTMLVSIVAAGLAAIGFYVFVPLWTWFPLRLVFHFAITAMFVLSEFWINAACPPGRRGLILGIYATVLAMGFALGPFLFSVVGSAGFLPFGIGAGVIFAAAIPLFLAWNREPKIESSSSGSFRRFIFAVPAATGAVLVFGAVESGGFALFPLYGHAHGFSEAGAARLLTVIGLGSVLMQIPIGLLSDRVPDRRWMLLAFALVGLTGALALPWLMESWWLVAATLFVWGGGVAGLYTVGLAHLGSRLSGTELAAANAAFIFCYSLGMLVGPQMIGGAMDTLGRDGFAYALALLFAAYLVPIGIRTARSARRS</sequence>
<name>A0A7W6H548_9HYPH</name>
<evidence type="ECO:0000313" key="10">
    <source>
        <dbReference type="Proteomes" id="UP000542776"/>
    </source>
</evidence>
<dbReference type="InterPro" id="IPR036259">
    <property type="entry name" value="MFS_trans_sf"/>
</dbReference>
<dbReference type="Proteomes" id="UP000542776">
    <property type="component" value="Unassembled WGS sequence"/>
</dbReference>
<evidence type="ECO:0000256" key="5">
    <source>
        <dbReference type="ARBA" id="ARBA00022989"/>
    </source>
</evidence>
<dbReference type="GO" id="GO:0005886">
    <property type="term" value="C:plasma membrane"/>
    <property type="evidence" value="ECO:0007669"/>
    <property type="project" value="UniProtKB-SubCell"/>
</dbReference>
<evidence type="ECO:0000256" key="7">
    <source>
        <dbReference type="SAM" id="Phobius"/>
    </source>
</evidence>
<evidence type="ECO:0000256" key="2">
    <source>
        <dbReference type="ARBA" id="ARBA00022448"/>
    </source>
</evidence>
<keyword evidence="6 7" id="KW-0472">Membrane</keyword>